<comment type="caution">
    <text evidence="2">The sequence shown here is derived from an EMBL/GenBank/DDBJ whole genome shotgun (WGS) entry which is preliminary data.</text>
</comment>
<feature type="signal peptide" evidence="1">
    <location>
        <begin position="1"/>
        <end position="21"/>
    </location>
</feature>
<dbReference type="AlphaFoldDB" id="Q4SLY1"/>
<feature type="chain" id="PRO_5004243354" evidence="1">
    <location>
        <begin position="22"/>
        <end position="118"/>
    </location>
</feature>
<proteinExistence type="predicted"/>
<name>Q4SLY1_TETNG</name>
<evidence type="ECO:0000256" key="1">
    <source>
        <dbReference type="SAM" id="SignalP"/>
    </source>
</evidence>
<dbReference type="KEGG" id="tng:GSTEN00016019G001"/>
<organism evidence="2">
    <name type="scientific">Tetraodon nigroviridis</name>
    <name type="common">Spotted green pufferfish</name>
    <name type="synonym">Chelonodon nigroviridis</name>
    <dbReference type="NCBI Taxonomy" id="99883"/>
    <lineage>
        <taxon>Eukaryota</taxon>
        <taxon>Metazoa</taxon>
        <taxon>Chordata</taxon>
        <taxon>Craniata</taxon>
        <taxon>Vertebrata</taxon>
        <taxon>Euteleostomi</taxon>
        <taxon>Actinopterygii</taxon>
        <taxon>Neopterygii</taxon>
        <taxon>Teleostei</taxon>
        <taxon>Neoteleostei</taxon>
        <taxon>Acanthomorphata</taxon>
        <taxon>Eupercaria</taxon>
        <taxon>Tetraodontiformes</taxon>
        <taxon>Tetradontoidea</taxon>
        <taxon>Tetraodontidae</taxon>
        <taxon>Tetraodon</taxon>
    </lineage>
</organism>
<reference evidence="2" key="2">
    <citation type="submission" date="2004-02" db="EMBL/GenBank/DDBJ databases">
        <authorList>
            <consortium name="Genoscope"/>
            <consortium name="Whitehead Institute Centre for Genome Research"/>
        </authorList>
    </citation>
    <scope>NUCLEOTIDE SEQUENCE</scope>
</reference>
<keyword evidence="1" id="KW-0732">Signal</keyword>
<dbReference type="OrthoDB" id="8889877at2759"/>
<protein>
    <submittedName>
        <fullName evidence="2">(spotted green pufferfish) hypothetical protein</fullName>
    </submittedName>
</protein>
<gene>
    <name evidence="2" type="ORF">GSTENG00016019001</name>
</gene>
<evidence type="ECO:0000313" key="2">
    <source>
        <dbReference type="EMBL" id="CAF98351.1"/>
    </source>
</evidence>
<reference evidence="2" key="1">
    <citation type="journal article" date="2004" name="Nature">
        <title>Genome duplication in the teleost fish Tetraodon nigroviridis reveals the early vertebrate proto-karyotype.</title>
        <authorList>
            <person name="Jaillon O."/>
            <person name="Aury J.-M."/>
            <person name="Brunet F."/>
            <person name="Petit J.-L."/>
            <person name="Stange-Thomann N."/>
            <person name="Mauceli E."/>
            <person name="Bouneau L."/>
            <person name="Fischer C."/>
            <person name="Ozouf-Costaz C."/>
            <person name="Bernot A."/>
            <person name="Nicaud S."/>
            <person name="Jaffe D."/>
            <person name="Fisher S."/>
            <person name="Lutfalla G."/>
            <person name="Dossat C."/>
            <person name="Segurens B."/>
            <person name="Dasilva C."/>
            <person name="Salanoubat M."/>
            <person name="Levy M."/>
            <person name="Boudet N."/>
            <person name="Castellano S."/>
            <person name="Anthouard V."/>
            <person name="Jubin C."/>
            <person name="Castelli V."/>
            <person name="Katinka M."/>
            <person name="Vacherie B."/>
            <person name="Biemont C."/>
            <person name="Skalli Z."/>
            <person name="Cattolico L."/>
            <person name="Poulain J."/>
            <person name="De Berardinis V."/>
            <person name="Cruaud C."/>
            <person name="Duprat S."/>
            <person name="Brottier P."/>
            <person name="Coutanceau J.-P."/>
            <person name="Gouzy J."/>
            <person name="Parra G."/>
            <person name="Lardier G."/>
            <person name="Chapple C."/>
            <person name="McKernan K.J."/>
            <person name="McEwan P."/>
            <person name="Bosak S."/>
            <person name="Kellis M."/>
            <person name="Volff J.-N."/>
            <person name="Guigo R."/>
            <person name="Zody M.C."/>
            <person name="Mesirov J."/>
            <person name="Lindblad-Toh K."/>
            <person name="Birren B."/>
            <person name="Nusbaum C."/>
            <person name="Kahn D."/>
            <person name="Robinson-Rechavi M."/>
            <person name="Laudet V."/>
            <person name="Schachter V."/>
            <person name="Quetier F."/>
            <person name="Saurin W."/>
            <person name="Scarpelli C."/>
            <person name="Wincker P."/>
            <person name="Lander E.S."/>
            <person name="Weissenbach J."/>
            <person name="Roest Crollius H."/>
        </authorList>
    </citation>
    <scope>NUCLEOTIDE SEQUENCE [LARGE SCALE GENOMIC DNA]</scope>
</reference>
<sequence length="118" mass="13084">MGLPVTVMAVFLVLLATGVQALNPDDPNVCSHWERSATCHHCQQLCVWAQLQLCHIVIHSLSCFHIKAIQQLRGVRLGEFKAVCFCSLCPSCLNCTERDTNFTMKCCVISRFSSGGQK</sequence>
<dbReference type="EMBL" id="CAAE01014555">
    <property type="protein sequence ID" value="CAF98351.1"/>
    <property type="molecule type" value="Genomic_DNA"/>
</dbReference>
<accession>Q4SLY1</accession>